<dbReference type="EMBL" id="CP054139">
    <property type="protein sequence ID" value="QKJ29231.1"/>
    <property type="molecule type" value="Genomic_DNA"/>
</dbReference>
<dbReference type="InterPro" id="IPR019052">
    <property type="entry name" value="DUF2383"/>
</dbReference>
<dbReference type="AlphaFoldDB" id="A0A7D4Q6H7"/>
<name>A0A7D4Q6H7_9SPHI</name>
<dbReference type="RefSeq" id="WP_173413926.1">
    <property type="nucleotide sequence ID" value="NZ_CP054139.1"/>
</dbReference>
<dbReference type="PIRSF" id="PIRSF029477">
    <property type="entry name" value="UCP029477"/>
    <property type="match status" value="1"/>
</dbReference>
<proteinExistence type="predicted"/>
<gene>
    <name evidence="3" type="ORF">HQ865_05505</name>
</gene>
<feature type="coiled-coil region" evidence="1">
    <location>
        <begin position="8"/>
        <end position="35"/>
    </location>
</feature>
<dbReference type="NCBIfam" id="TIGR02284">
    <property type="entry name" value="PA2169 family four-helix-bundle protein"/>
    <property type="match status" value="1"/>
</dbReference>
<dbReference type="Gene3D" id="1.20.1260.10">
    <property type="match status" value="1"/>
</dbReference>
<evidence type="ECO:0000256" key="1">
    <source>
        <dbReference type="SAM" id="Coils"/>
    </source>
</evidence>
<reference evidence="3 4" key="1">
    <citation type="submission" date="2020-05" db="EMBL/GenBank/DDBJ databases">
        <title>Mucilaginibacter mali sp. nov.</title>
        <authorList>
            <person name="Kim H.S."/>
            <person name="Lee K.C."/>
            <person name="Suh M.K."/>
            <person name="Kim J.-S."/>
            <person name="Han K.-I."/>
            <person name="Eom M.K."/>
            <person name="Shin Y.K."/>
            <person name="Lee J.-S."/>
        </authorList>
    </citation>
    <scope>NUCLEOTIDE SEQUENCE [LARGE SCALE GENOMIC DNA]</scope>
    <source>
        <strain evidence="3 4">G2-14</strain>
    </source>
</reference>
<dbReference type="InterPro" id="IPR016920">
    <property type="entry name" value="UCP029477"/>
</dbReference>
<dbReference type="InterPro" id="IPR011971">
    <property type="entry name" value="CHP02284"/>
</dbReference>
<keyword evidence="4" id="KW-1185">Reference proteome</keyword>
<feature type="domain" description="DUF2383" evidence="2">
    <location>
        <begin position="7"/>
        <end position="117"/>
    </location>
</feature>
<evidence type="ECO:0000313" key="4">
    <source>
        <dbReference type="Proteomes" id="UP000505355"/>
    </source>
</evidence>
<dbReference type="Pfam" id="PF09537">
    <property type="entry name" value="DUF2383"/>
    <property type="match status" value="1"/>
</dbReference>
<dbReference type="Proteomes" id="UP000505355">
    <property type="component" value="Chromosome"/>
</dbReference>
<sequence>METTSVTIENLNDLVQIHNDRIAGYEKALKDLENGDVTLKDLFTGLIAQSHQFKMELGTEVNALGGEMETDTSLSGKIHRTWMSVTDAFGKTDRSILENCEFGEDATQKAYKAALEDDTLPSYLQIVLIRQQSVLKGAHDKIKALRDSR</sequence>
<keyword evidence="1" id="KW-0175">Coiled coil</keyword>
<evidence type="ECO:0000259" key="2">
    <source>
        <dbReference type="Pfam" id="PF09537"/>
    </source>
</evidence>
<evidence type="ECO:0000313" key="3">
    <source>
        <dbReference type="EMBL" id="QKJ29231.1"/>
    </source>
</evidence>
<accession>A0A7D4Q6H7</accession>
<dbReference type="InterPro" id="IPR012347">
    <property type="entry name" value="Ferritin-like"/>
</dbReference>
<protein>
    <submittedName>
        <fullName evidence="3">PA2169 family four-helix-bundle protein</fullName>
    </submittedName>
</protein>
<organism evidence="3 4">
    <name type="scientific">Mucilaginibacter mali</name>
    <dbReference type="NCBI Taxonomy" id="2740462"/>
    <lineage>
        <taxon>Bacteria</taxon>
        <taxon>Pseudomonadati</taxon>
        <taxon>Bacteroidota</taxon>
        <taxon>Sphingobacteriia</taxon>
        <taxon>Sphingobacteriales</taxon>
        <taxon>Sphingobacteriaceae</taxon>
        <taxon>Mucilaginibacter</taxon>
    </lineage>
</organism>
<dbReference type="KEGG" id="mmab:HQ865_05505"/>